<proteinExistence type="predicted"/>
<evidence type="ECO:0000313" key="1">
    <source>
        <dbReference type="EMBL" id="PPQ81306.1"/>
    </source>
</evidence>
<dbReference type="OrthoDB" id="3270336at2759"/>
<comment type="caution">
    <text evidence="1">The sequence shown here is derived from an EMBL/GenBank/DDBJ whole genome shotgun (WGS) entry which is preliminary data.</text>
</comment>
<protein>
    <submittedName>
        <fullName evidence="1">Uncharacterized protein</fullName>
    </submittedName>
</protein>
<evidence type="ECO:0000313" key="2">
    <source>
        <dbReference type="Proteomes" id="UP000284842"/>
    </source>
</evidence>
<sequence length="769" mass="88354">MQRELDQMTHQLCLNLQISVLRPCLPSMYGFADEYAVEDDLRAAVVHSRDWFDVWIGLFCHLIAEMEEEQTRLRGFPEIAIQHWVEALVQGGHDRAVVQEMKSELVCAFDKGVKRVGTFVDLEHSNIRHRAEFVKRLEAHTVPVWYRWLPEYAHDSFLSGLGPTIPQMQENLSRTVPRTVPPPIPSNPRQHKLPPVKKGMAHPVLEFLRKRDEDNLRWEKMEHPKDKQIRLQRLQQTPEVSARVWLWMEDETGVWRRETVSLLERQDTLMDMKPYQKRYDSFHNEWHCCYELTRPADYEGEISDEEDDYGYANYDMGHDANNGGKRERQAEGDLEVGEEYMNDTQREPGVSEQGRFELAIEDMDDLAAIHNGSSSALTTDADAAEDYILQAMQIYYGYTIPLPLPVHKGKTIEVRLQNRFLKFVGIPLMRVDRALFDKPTIQCAVDFMERLGSGGSIVAEEHDAQPGHRHSLVGTRRLASLRIIRDKVQGQVYYAFDTGEGAERSWMLAVRTAAHALLVCRLPEEMNIGEVALYLVNHGIPMQTFQRSSTMPRISSLPRSNRLVPYRTKDHVFGSDDYMAYMMAVENALADRRQARAALMAGGFTWRVAKNIVSSELVLEGPTGIRNNPEDMLVVKDDKTGEEFVDDAISTLEEELICGLVECFTGKAQIYFISWPNGRKGKGEQTSRRSYYPLRKTYSGSGLDYGRWNVVLEEVFKMVKEASMLGERKPKSMSEWRDATRGAGDFRRAQIRLEQMSKAFIEGQIKGHR</sequence>
<dbReference type="AlphaFoldDB" id="A0A409WS58"/>
<keyword evidence="2" id="KW-1185">Reference proteome</keyword>
<dbReference type="InParanoid" id="A0A409WS58"/>
<accession>A0A409WS58</accession>
<dbReference type="Proteomes" id="UP000284842">
    <property type="component" value="Unassembled WGS sequence"/>
</dbReference>
<dbReference type="EMBL" id="NHTK01005293">
    <property type="protein sequence ID" value="PPQ81306.1"/>
    <property type="molecule type" value="Genomic_DNA"/>
</dbReference>
<name>A0A409WS58_9AGAR</name>
<organism evidence="1 2">
    <name type="scientific">Panaeolus cyanescens</name>
    <dbReference type="NCBI Taxonomy" id="181874"/>
    <lineage>
        <taxon>Eukaryota</taxon>
        <taxon>Fungi</taxon>
        <taxon>Dikarya</taxon>
        <taxon>Basidiomycota</taxon>
        <taxon>Agaricomycotina</taxon>
        <taxon>Agaricomycetes</taxon>
        <taxon>Agaricomycetidae</taxon>
        <taxon>Agaricales</taxon>
        <taxon>Agaricineae</taxon>
        <taxon>Galeropsidaceae</taxon>
        <taxon>Panaeolus</taxon>
    </lineage>
</organism>
<dbReference type="STRING" id="181874.A0A409WS58"/>
<reference evidence="1 2" key="1">
    <citation type="journal article" date="2018" name="Evol. Lett.">
        <title>Horizontal gene cluster transfer increased hallucinogenic mushroom diversity.</title>
        <authorList>
            <person name="Reynolds H.T."/>
            <person name="Vijayakumar V."/>
            <person name="Gluck-Thaler E."/>
            <person name="Korotkin H.B."/>
            <person name="Matheny P.B."/>
            <person name="Slot J.C."/>
        </authorList>
    </citation>
    <scope>NUCLEOTIDE SEQUENCE [LARGE SCALE GENOMIC DNA]</scope>
    <source>
        <strain evidence="1 2">2629</strain>
    </source>
</reference>
<gene>
    <name evidence="1" type="ORF">CVT24_009901</name>
</gene>